<keyword evidence="3 4" id="KW-0664">Pyridoxine biosynthesis</keyword>
<keyword evidence="1 4" id="KW-0963">Cytoplasm</keyword>
<dbReference type="SUPFAM" id="SSF63892">
    <property type="entry name" value="Pyridoxine 5'-phosphate synthase"/>
    <property type="match status" value="1"/>
</dbReference>
<dbReference type="NCBIfam" id="NF003627">
    <property type="entry name" value="PRK05265.1-5"/>
    <property type="match status" value="1"/>
</dbReference>
<feature type="active site" description="Proton acceptor" evidence="4">
    <location>
        <position position="45"/>
    </location>
</feature>
<sequence>MSSIALGVNIDHIATLRNARNTEYPDLVEIANIAVNNGADFITVHLREDRRHIRDNDVFRLKDNLKVPLNLEIAAIDEMLAIAIAVQPECVCLVPEKRQELTTEGGLDVKNMFSYLMPFIAQLHSHNIKVTLFVEPDINQINYAKKLSVDNIELHTGIYCNHNTQNELNKILEAAKHCYTNKIECHAGHGLDYQSAATIARVPYISALNIGHFLICEAVLHGIGTSIYKMKKVITNPL</sequence>
<dbReference type="UniPathway" id="UPA00244">
    <property type="reaction ID" value="UER00313"/>
</dbReference>
<feature type="binding site" evidence="4">
    <location>
        <position position="47"/>
    </location>
    <ligand>
        <name>1-deoxy-D-xylulose 5-phosphate</name>
        <dbReference type="ChEBI" id="CHEBI:57792"/>
    </ligand>
</feature>
<feature type="binding site" evidence="4">
    <location>
        <position position="190"/>
    </location>
    <ligand>
        <name>3-amino-2-oxopropyl phosphate</name>
        <dbReference type="ChEBI" id="CHEBI:57279"/>
    </ligand>
</feature>
<evidence type="ECO:0000256" key="5">
    <source>
        <dbReference type="NCBIfam" id="TIGR00559"/>
    </source>
</evidence>
<dbReference type="RefSeq" id="WP_065432499.1">
    <property type="nucleotide sequence ID" value="NZ_BDDL01000041.1"/>
</dbReference>
<dbReference type="Proteomes" id="UP000092731">
    <property type="component" value="Unassembled WGS sequence"/>
</dbReference>
<feature type="binding site" evidence="4">
    <location>
        <begin position="211"/>
        <end position="212"/>
    </location>
    <ligand>
        <name>3-amino-2-oxopropyl phosphate</name>
        <dbReference type="ChEBI" id="CHEBI:57279"/>
    </ligand>
</feature>
<dbReference type="PANTHER" id="PTHR30456:SF0">
    <property type="entry name" value="PYRIDOXINE 5'-PHOSPHATE SYNTHASE"/>
    <property type="match status" value="1"/>
</dbReference>
<comment type="pathway">
    <text evidence="4">Cofactor biosynthesis; pyridoxine 5'-phosphate biosynthesis; pyridoxine 5'-phosphate from D-erythrose 4-phosphate: step 5/5.</text>
</comment>
<comment type="function">
    <text evidence="4">Catalyzes the complicated ring closure reaction between the two acyclic compounds 1-deoxy-D-xylulose-5-phosphate (DXP) and 3-amino-2-oxopropyl phosphate (1-amino-acetone-3-phosphate or AAP) to form pyridoxine 5'-phosphate (PNP) and inorganic phosphate.</text>
</comment>
<dbReference type="PANTHER" id="PTHR30456">
    <property type="entry name" value="PYRIDOXINE 5'-PHOSPHATE SYNTHASE"/>
    <property type="match status" value="1"/>
</dbReference>
<feature type="binding site" evidence="4">
    <location>
        <position position="52"/>
    </location>
    <ligand>
        <name>1-deoxy-D-xylulose 5-phosphate</name>
        <dbReference type="ChEBI" id="CHEBI:57792"/>
    </ligand>
</feature>
<name>A0A170SP62_EHRRU</name>
<evidence type="ECO:0000313" key="6">
    <source>
        <dbReference type="EMBL" id="GAT77129.1"/>
    </source>
</evidence>
<dbReference type="Pfam" id="PF03740">
    <property type="entry name" value="PdxJ"/>
    <property type="match status" value="1"/>
</dbReference>
<accession>A0A170SP62</accession>
<evidence type="ECO:0000256" key="4">
    <source>
        <dbReference type="HAMAP-Rule" id="MF_00279"/>
    </source>
</evidence>
<evidence type="ECO:0000313" key="8">
    <source>
        <dbReference type="Proteomes" id="UP000092677"/>
    </source>
</evidence>
<proteinExistence type="inferred from homology"/>
<reference evidence="7" key="1">
    <citation type="journal article" date="2016" name="Genome Announc.">
        <title>Draft Genome Sequences of Three Strains of Ehrlichia ruminantium, a Tick-Borne Pathogen of Ruminants, Isolated from Zimbabwe, The Gambia, and Ghana.</title>
        <authorList>
            <person name="Nakao R."/>
            <person name="Jongejan F."/>
            <person name="Sugimoto C."/>
        </authorList>
    </citation>
    <scope>NUCLEOTIDE SEQUENCE</scope>
    <source>
        <strain evidence="6">Kerr Seringe</strain>
        <strain evidence="7">Pokoase 417</strain>
    </source>
</reference>
<feature type="active site" description="Proton donor" evidence="4">
    <location>
        <position position="189"/>
    </location>
</feature>
<dbReference type="GO" id="GO:0033856">
    <property type="term" value="F:pyridoxine 5'-phosphate synthase activity"/>
    <property type="evidence" value="ECO:0007669"/>
    <property type="project" value="UniProtKB-UniRule"/>
</dbReference>
<organism evidence="7 9">
    <name type="scientific">Ehrlichia ruminantium</name>
    <name type="common">heartwater rickettsia</name>
    <name type="synonym">Cowdria ruminantium</name>
    <dbReference type="NCBI Taxonomy" id="779"/>
    <lineage>
        <taxon>Bacteria</taxon>
        <taxon>Pseudomonadati</taxon>
        <taxon>Pseudomonadota</taxon>
        <taxon>Alphaproteobacteria</taxon>
        <taxon>Rickettsiales</taxon>
        <taxon>Anaplasmataceae</taxon>
        <taxon>Ehrlichia</taxon>
    </lineage>
</organism>
<dbReference type="InterPro" id="IPR036130">
    <property type="entry name" value="Pyridoxine-5'_phos_synth"/>
</dbReference>
<dbReference type="HAMAP" id="MF_00279">
    <property type="entry name" value="PdxJ"/>
    <property type="match status" value="1"/>
</dbReference>
<dbReference type="EC" id="2.6.99.2" evidence="4 5"/>
<dbReference type="NCBIfam" id="NF003625">
    <property type="entry name" value="PRK05265.1-3"/>
    <property type="match status" value="1"/>
</dbReference>
<dbReference type="AlphaFoldDB" id="A0A170SP62"/>
<evidence type="ECO:0000256" key="2">
    <source>
        <dbReference type="ARBA" id="ARBA00022679"/>
    </source>
</evidence>
<comment type="subcellular location">
    <subcellularLocation>
        <location evidence="4">Cytoplasm</location>
    </subcellularLocation>
</comment>
<gene>
    <name evidence="4 7" type="primary">pdxJ</name>
    <name evidence="6" type="ORF">EHRUM2_03400</name>
    <name evidence="7" type="ORF">EHRUM3_04180</name>
</gene>
<dbReference type="EMBL" id="BDDL01000041">
    <property type="protein sequence ID" value="GAT77129.1"/>
    <property type="molecule type" value="Genomic_DNA"/>
</dbReference>
<protein>
    <recommendedName>
        <fullName evidence="4 5">Pyridoxine 5'-phosphate synthase</fullName>
        <shortName evidence="4">PNP synthase</shortName>
        <ecNumber evidence="4 5">2.6.99.2</ecNumber>
    </recommendedName>
</protein>
<dbReference type="GO" id="GO:0008615">
    <property type="term" value="P:pyridoxine biosynthetic process"/>
    <property type="evidence" value="ECO:0007669"/>
    <property type="project" value="UniProtKB-UniRule"/>
</dbReference>
<evidence type="ECO:0000313" key="9">
    <source>
        <dbReference type="Proteomes" id="UP000092731"/>
    </source>
</evidence>
<feature type="site" description="Transition state stabilizer" evidence="4">
    <location>
        <position position="153"/>
    </location>
</feature>
<feature type="binding site" evidence="4">
    <location>
        <position position="20"/>
    </location>
    <ligand>
        <name>3-amino-2-oxopropyl phosphate</name>
        <dbReference type="ChEBI" id="CHEBI:57279"/>
    </ligand>
</feature>
<reference evidence="8 9" key="2">
    <citation type="submission" date="2016-05" db="EMBL/GenBank/DDBJ databases">
        <title>Draft genome sequences of four strains of Ehrlichia ruminantium, a tick-borne pathogen of ruminants, isolated from Zimbabwe, The Gambia and Ghana.</title>
        <authorList>
            <person name="Nakao R."/>
            <person name="Jongejan F."/>
            <person name="Sugimoto C."/>
        </authorList>
    </citation>
    <scope>NUCLEOTIDE SEQUENCE [LARGE SCALE GENOMIC DNA]</scope>
    <source>
        <strain evidence="8">Kerr Seringe</strain>
        <strain evidence="9">Pokoase 417</strain>
    </source>
</reference>
<feature type="binding site" evidence="4">
    <location>
        <begin position="11"/>
        <end position="12"/>
    </location>
    <ligand>
        <name>1-deoxy-D-xylulose 5-phosphate</name>
        <dbReference type="ChEBI" id="CHEBI:57792"/>
    </ligand>
</feature>
<feature type="binding site" evidence="4">
    <location>
        <position position="9"/>
    </location>
    <ligand>
        <name>3-amino-2-oxopropyl phosphate</name>
        <dbReference type="ChEBI" id="CHEBI:57279"/>
    </ligand>
</feature>
<feature type="active site" description="Proton acceptor" evidence="4">
    <location>
        <position position="72"/>
    </location>
</feature>
<dbReference type="InterPro" id="IPR013785">
    <property type="entry name" value="Aldolase_TIM"/>
</dbReference>
<dbReference type="GO" id="GO:0005829">
    <property type="term" value="C:cytosol"/>
    <property type="evidence" value="ECO:0007669"/>
    <property type="project" value="TreeGrafter"/>
</dbReference>
<dbReference type="InterPro" id="IPR004569">
    <property type="entry name" value="PyrdxlP_synth_PdxJ"/>
</dbReference>
<dbReference type="STRING" id="779.GCA_002019755_00321"/>
<dbReference type="EMBL" id="BDDM01000137">
    <property type="protein sequence ID" value="GAT78204.1"/>
    <property type="molecule type" value="Genomic_DNA"/>
</dbReference>
<comment type="subunit">
    <text evidence="4">Homooctamer; tetramer of dimers.</text>
</comment>
<feature type="binding site" evidence="4">
    <location>
        <position position="102"/>
    </location>
    <ligand>
        <name>1-deoxy-D-xylulose 5-phosphate</name>
        <dbReference type="ChEBI" id="CHEBI:57792"/>
    </ligand>
</feature>
<dbReference type="Gene3D" id="3.20.20.70">
    <property type="entry name" value="Aldolase class I"/>
    <property type="match status" value="1"/>
</dbReference>
<dbReference type="Proteomes" id="UP000092677">
    <property type="component" value="Unassembled WGS sequence"/>
</dbReference>
<comment type="caution">
    <text evidence="7">The sequence shown here is derived from an EMBL/GenBank/DDBJ whole genome shotgun (WGS) entry which is preliminary data.</text>
</comment>
<evidence type="ECO:0000256" key="1">
    <source>
        <dbReference type="ARBA" id="ARBA00022490"/>
    </source>
</evidence>
<dbReference type="NCBIfam" id="TIGR00559">
    <property type="entry name" value="pdxJ"/>
    <property type="match status" value="1"/>
</dbReference>
<dbReference type="CDD" id="cd00003">
    <property type="entry name" value="PNPsynthase"/>
    <property type="match status" value="1"/>
</dbReference>
<evidence type="ECO:0000256" key="3">
    <source>
        <dbReference type="ARBA" id="ARBA00023096"/>
    </source>
</evidence>
<evidence type="ECO:0000313" key="7">
    <source>
        <dbReference type="EMBL" id="GAT78204.1"/>
    </source>
</evidence>
<keyword evidence="2 4" id="KW-0808">Transferase</keyword>
<comment type="catalytic activity">
    <reaction evidence="4">
        <text>3-amino-2-oxopropyl phosphate + 1-deoxy-D-xylulose 5-phosphate = pyridoxine 5'-phosphate + phosphate + 2 H2O + H(+)</text>
        <dbReference type="Rhea" id="RHEA:15265"/>
        <dbReference type="ChEBI" id="CHEBI:15377"/>
        <dbReference type="ChEBI" id="CHEBI:15378"/>
        <dbReference type="ChEBI" id="CHEBI:43474"/>
        <dbReference type="ChEBI" id="CHEBI:57279"/>
        <dbReference type="ChEBI" id="CHEBI:57792"/>
        <dbReference type="ChEBI" id="CHEBI:58589"/>
        <dbReference type="EC" id="2.6.99.2"/>
    </reaction>
</comment>
<comment type="similarity">
    <text evidence="4">Belongs to the PNP synthase family.</text>
</comment>